<evidence type="ECO:0000259" key="3">
    <source>
        <dbReference type="PROSITE" id="PS50887"/>
    </source>
</evidence>
<sequence length="724" mass="80812">MRERRRYIKYIWITVFLALAVSGACAFPARAADRIRVGCVDIGNFIQIGPDGRAYGYGAEYLDKIAGYAGWEYEYVQASWDQCLKMLKTGEIELLLPAEYSEERAKDYLFSSYECCFDFVALIGRRSDERLYYDDYAGFDGLRVGMIKGNYLNGLFEDYAKTHGFTYESALYDTGTQLMDALDSENVDAIINGNMEFNVNQKLLAKIDYMPAYLITSVKRPDLMERLDRALKQVFIENPYYSATLYDKYYGDMEARFAEFTREEIQFIQGSGPVTVLISPDDYPFEWYDRQDKACRGAFVDYMKYLGKISGLQFDFVPGVLGSSLKDGAAIEDAQAIMGVFRNRLDNEGKGLSYTSPYYSCSFSLVGKRDEALNLSSHQRIAVAEQAQGLLELLQKKYPLWEVLTFESPKECLKAVEDGTADCAMISSIKLSADRNMLGTRLLVVDGNTVSAPVYMAVTKKADPLLVQVLTKTIAKAGSSPIDEAIYRTVLSAGEPKGFSYFVRTYPVQFAVTVVAISLMAMGIIFISYDSRHQKLQNLILQKKNEELKAAIAMQKQLRRKAQTDLLTGLKNKTTTEELCRACIEDADGKDLALFVMDLDDFKHINDEQGHQAGDAVLKAFGATLLGCIRQDDIAGRIGGDEFMMLMSGVKDRTQAAGSAARIYTALKENPDFNATCSMGIVLAKGGQMSYEELFGIADAALYTAKDRGKDLYYITETASEGVS</sequence>
<dbReference type="PANTHER" id="PTHR45138">
    <property type="entry name" value="REGULATORY COMPONENTS OF SENSORY TRANSDUCTION SYSTEM"/>
    <property type="match status" value="1"/>
</dbReference>
<keyword evidence="6" id="KW-1185">Reference proteome</keyword>
<evidence type="ECO:0000313" key="7">
    <source>
        <dbReference type="Proteomes" id="UP001299608"/>
    </source>
</evidence>
<feature type="domain" description="GGDEF" evidence="3">
    <location>
        <begin position="590"/>
        <end position="718"/>
    </location>
</feature>
<dbReference type="InterPro" id="IPR000160">
    <property type="entry name" value="GGDEF_dom"/>
</dbReference>
<dbReference type="Pfam" id="PF00990">
    <property type="entry name" value="GGDEF"/>
    <property type="match status" value="1"/>
</dbReference>
<organism evidence="4 7">
    <name type="scientific">Enterocloster aldenensis</name>
    <dbReference type="NCBI Taxonomy" id="358742"/>
    <lineage>
        <taxon>Bacteria</taxon>
        <taxon>Bacillati</taxon>
        <taxon>Bacillota</taxon>
        <taxon>Clostridia</taxon>
        <taxon>Lachnospirales</taxon>
        <taxon>Lachnospiraceae</taxon>
        <taxon>Enterocloster</taxon>
    </lineage>
</organism>
<dbReference type="PANTHER" id="PTHR45138:SF9">
    <property type="entry name" value="DIGUANYLATE CYCLASE DGCM-RELATED"/>
    <property type="match status" value="1"/>
</dbReference>
<dbReference type="NCBIfam" id="TIGR00254">
    <property type="entry name" value="GGDEF"/>
    <property type="match status" value="1"/>
</dbReference>
<dbReference type="Proteomes" id="UP001299608">
    <property type="component" value="Unassembled WGS sequence"/>
</dbReference>
<dbReference type="SMART" id="SM00267">
    <property type="entry name" value="GGDEF"/>
    <property type="match status" value="1"/>
</dbReference>
<keyword evidence="1" id="KW-1133">Transmembrane helix</keyword>
<dbReference type="PROSITE" id="PS50887">
    <property type="entry name" value="GGDEF"/>
    <property type="match status" value="1"/>
</dbReference>
<dbReference type="InterPro" id="IPR029787">
    <property type="entry name" value="Nucleotide_cyclase"/>
</dbReference>
<dbReference type="PROSITE" id="PS51257">
    <property type="entry name" value="PROKAR_LIPOPROTEIN"/>
    <property type="match status" value="1"/>
</dbReference>
<comment type="caution">
    <text evidence="4">The sequence shown here is derived from an EMBL/GenBank/DDBJ whole genome shotgun (WGS) entry which is preliminary data.</text>
</comment>
<gene>
    <name evidence="5" type="ORF">G5B36_10265</name>
    <name evidence="4" type="ORF">L0N08_07270</name>
</gene>
<proteinExistence type="predicted"/>
<evidence type="ECO:0000313" key="6">
    <source>
        <dbReference type="Proteomes" id="UP000669239"/>
    </source>
</evidence>
<evidence type="ECO:0000313" key="4">
    <source>
        <dbReference type="EMBL" id="MCG4745206.1"/>
    </source>
</evidence>
<dbReference type="CDD" id="cd01949">
    <property type="entry name" value="GGDEF"/>
    <property type="match status" value="1"/>
</dbReference>
<keyword evidence="2" id="KW-0732">Signal</keyword>
<dbReference type="SUPFAM" id="SSF53850">
    <property type="entry name" value="Periplasmic binding protein-like II"/>
    <property type="match status" value="2"/>
</dbReference>
<dbReference type="InterPro" id="IPR050469">
    <property type="entry name" value="Diguanylate_Cyclase"/>
</dbReference>
<dbReference type="Gene3D" id="3.40.190.10">
    <property type="entry name" value="Periplasmic binding protein-like II"/>
    <property type="match status" value="4"/>
</dbReference>
<evidence type="ECO:0000256" key="1">
    <source>
        <dbReference type="SAM" id="Phobius"/>
    </source>
</evidence>
<accession>A0AAW5BLU0</accession>
<keyword evidence="1" id="KW-0472">Membrane</keyword>
<reference evidence="4" key="3">
    <citation type="submission" date="2022-01" db="EMBL/GenBank/DDBJ databases">
        <title>Collection of gut derived symbiotic bacterial strains cultured from healthy donors.</title>
        <authorList>
            <person name="Lin H."/>
            <person name="Kohout C."/>
            <person name="Waligurski E."/>
            <person name="Pamer E.G."/>
        </authorList>
    </citation>
    <scope>NUCLEOTIDE SEQUENCE</scope>
    <source>
        <strain evidence="4">DFI.6.55</strain>
    </source>
</reference>
<feature type="signal peptide" evidence="2">
    <location>
        <begin position="1"/>
        <end position="31"/>
    </location>
</feature>
<evidence type="ECO:0000313" key="5">
    <source>
        <dbReference type="EMBL" id="NSJ49082.1"/>
    </source>
</evidence>
<dbReference type="RefSeq" id="WP_165641476.1">
    <property type="nucleotide sequence ID" value="NZ_JAAITT010000012.1"/>
</dbReference>
<reference evidence="5" key="2">
    <citation type="submission" date="2020-02" db="EMBL/GenBank/DDBJ databases">
        <authorList>
            <person name="Littmann E."/>
            <person name="Sorbara M."/>
        </authorList>
    </citation>
    <scope>NUCLEOTIDE SEQUENCE</scope>
    <source>
        <strain evidence="5">MSK.1.17</strain>
    </source>
</reference>
<dbReference type="AlphaFoldDB" id="A0AAW5BLU0"/>
<dbReference type="Gene3D" id="3.30.70.270">
    <property type="match status" value="1"/>
</dbReference>
<dbReference type="EMBL" id="JAAITT010000012">
    <property type="protein sequence ID" value="NSJ49082.1"/>
    <property type="molecule type" value="Genomic_DNA"/>
</dbReference>
<dbReference type="InterPro" id="IPR043128">
    <property type="entry name" value="Rev_trsase/Diguanyl_cyclase"/>
</dbReference>
<dbReference type="GO" id="GO:0052621">
    <property type="term" value="F:diguanylate cyclase activity"/>
    <property type="evidence" value="ECO:0007669"/>
    <property type="project" value="TreeGrafter"/>
</dbReference>
<evidence type="ECO:0000256" key="2">
    <source>
        <dbReference type="SAM" id="SignalP"/>
    </source>
</evidence>
<protein>
    <submittedName>
        <fullName evidence="4">GGDEF domain-containing protein</fullName>
    </submittedName>
</protein>
<keyword evidence="1" id="KW-0812">Transmembrane</keyword>
<feature type="transmembrane region" description="Helical" evidence="1">
    <location>
        <begin position="506"/>
        <end position="529"/>
    </location>
</feature>
<feature type="chain" id="PRO_5043374977" evidence="2">
    <location>
        <begin position="32"/>
        <end position="724"/>
    </location>
</feature>
<reference evidence="5 6" key="1">
    <citation type="journal article" date="2020" name="Cell Host Microbe">
        <title>Functional and Genomic Variation between Human-Derived Isolates of Lachnospiraceae Reveals Inter- and Intra-Species Diversity.</title>
        <authorList>
            <person name="Sorbara M.T."/>
            <person name="Littmann E.R."/>
            <person name="Fontana E."/>
            <person name="Moody T.U."/>
            <person name="Kohout C.E."/>
            <person name="Gjonbalaj M."/>
            <person name="Eaton V."/>
            <person name="Seok R."/>
            <person name="Leiner I.M."/>
            <person name="Pamer E.G."/>
        </authorList>
    </citation>
    <scope>NUCLEOTIDE SEQUENCE [LARGE SCALE GENOMIC DNA]</scope>
    <source>
        <strain evidence="5 6">MSK.1.17</strain>
    </source>
</reference>
<dbReference type="InterPro" id="IPR001638">
    <property type="entry name" value="Solute-binding_3/MltF_N"/>
</dbReference>
<dbReference type="Proteomes" id="UP000669239">
    <property type="component" value="Unassembled WGS sequence"/>
</dbReference>
<dbReference type="SUPFAM" id="SSF55073">
    <property type="entry name" value="Nucleotide cyclase"/>
    <property type="match status" value="1"/>
</dbReference>
<name>A0AAW5BLU0_9FIRM</name>
<dbReference type="EMBL" id="JAKNGE010000007">
    <property type="protein sequence ID" value="MCG4745206.1"/>
    <property type="molecule type" value="Genomic_DNA"/>
</dbReference>
<dbReference type="Pfam" id="PF00497">
    <property type="entry name" value="SBP_bac_3"/>
    <property type="match status" value="1"/>
</dbReference>